<dbReference type="Pfam" id="PF02653">
    <property type="entry name" value="BPD_transp_2"/>
    <property type="match status" value="1"/>
</dbReference>
<evidence type="ECO:0000256" key="3">
    <source>
        <dbReference type="ARBA" id="ARBA00022475"/>
    </source>
</evidence>
<evidence type="ECO:0000256" key="9">
    <source>
        <dbReference type="SAM" id="Phobius"/>
    </source>
</evidence>
<feature type="transmembrane region" description="Helical" evidence="9">
    <location>
        <begin position="191"/>
        <end position="214"/>
    </location>
</feature>
<feature type="transmembrane region" description="Helical" evidence="9">
    <location>
        <begin position="42"/>
        <end position="59"/>
    </location>
</feature>
<name>A0A0K8PCH5_9CHLR</name>
<dbReference type="InterPro" id="IPR001851">
    <property type="entry name" value="ABC_transp_permease"/>
</dbReference>
<feature type="transmembrane region" description="Helical" evidence="9">
    <location>
        <begin position="266"/>
        <end position="284"/>
    </location>
</feature>
<evidence type="ECO:0000256" key="8">
    <source>
        <dbReference type="ARBA" id="ARBA00037998"/>
    </source>
</evidence>
<accession>A0A0K8PCH5</accession>
<feature type="transmembrane region" description="Helical" evidence="9">
    <location>
        <begin position="12"/>
        <end position="35"/>
    </location>
</feature>
<feature type="transmembrane region" description="Helical" evidence="9">
    <location>
        <begin position="96"/>
        <end position="114"/>
    </location>
</feature>
<proteinExistence type="inferred from homology"/>
<evidence type="ECO:0000256" key="7">
    <source>
        <dbReference type="ARBA" id="ARBA00023136"/>
    </source>
</evidence>
<comment type="similarity">
    <text evidence="8">Belongs to the binding-protein-dependent transport system permease family. LivHM subfamily.</text>
</comment>
<evidence type="ECO:0000256" key="6">
    <source>
        <dbReference type="ARBA" id="ARBA00022989"/>
    </source>
</evidence>
<dbReference type="PANTHER" id="PTHR11795">
    <property type="entry name" value="BRANCHED-CHAIN AMINO ACID TRANSPORT SYSTEM PERMEASE PROTEIN LIVH"/>
    <property type="match status" value="1"/>
</dbReference>
<keyword evidence="11" id="KW-1185">Reference proteome</keyword>
<dbReference type="InterPro" id="IPR052157">
    <property type="entry name" value="BCAA_transport_permease"/>
</dbReference>
<dbReference type="AlphaFoldDB" id="A0A0K8PCH5"/>
<evidence type="ECO:0000256" key="2">
    <source>
        <dbReference type="ARBA" id="ARBA00022448"/>
    </source>
</evidence>
<evidence type="ECO:0000313" key="10">
    <source>
        <dbReference type="EMBL" id="GAP39850.1"/>
    </source>
</evidence>
<dbReference type="CDD" id="cd06582">
    <property type="entry name" value="TM_PBP1_LivH_like"/>
    <property type="match status" value="1"/>
</dbReference>
<keyword evidence="6 9" id="KW-1133">Transmembrane helix</keyword>
<dbReference type="STRING" id="1678840.ATC1_12387"/>
<evidence type="ECO:0000256" key="5">
    <source>
        <dbReference type="ARBA" id="ARBA00022970"/>
    </source>
</evidence>
<feature type="transmembrane region" description="Helical" evidence="9">
    <location>
        <begin position="65"/>
        <end position="84"/>
    </location>
</feature>
<keyword evidence="2" id="KW-0813">Transport</keyword>
<gene>
    <name evidence="10" type="ORF">ATC1_12387</name>
</gene>
<evidence type="ECO:0000256" key="4">
    <source>
        <dbReference type="ARBA" id="ARBA00022692"/>
    </source>
</evidence>
<evidence type="ECO:0000313" key="11">
    <source>
        <dbReference type="Proteomes" id="UP000053370"/>
    </source>
</evidence>
<keyword evidence="5" id="KW-0029">Amino-acid transport</keyword>
<sequence>MNFFLQQLIQGISMGALYGLIAIGYVLIYNAWGVLNFAQGDMVMIGAFAILIAHVYMGLPLLIAFPIAIIMCCIIGFLVEISAFRPLIDANNTRRLIATIGVGIFLRNLVRVIFGADPYPFPSIFGNTAVNIGELKIIPQNIWNTVIGFGLVILLSIFLKQTHIGKSMRATAQDREAARLMGINVKKNMSITFIISSALGGFAGMLICPVFFVIPTLGTLMGNKGFAGALLGGITSNPGSMIGGISLGILESFGAGYFSSSVQAGIAYAVLFLVLIFLPAGLLGKKESRKV</sequence>
<dbReference type="GO" id="GO:0022857">
    <property type="term" value="F:transmembrane transporter activity"/>
    <property type="evidence" value="ECO:0007669"/>
    <property type="project" value="InterPro"/>
</dbReference>
<keyword evidence="3" id="KW-1003">Cell membrane</keyword>
<dbReference type="EMBL" id="DF968180">
    <property type="protein sequence ID" value="GAP39850.1"/>
    <property type="molecule type" value="Genomic_DNA"/>
</dbReference>
<evidence type="ECO:0000256" key="1">
    <source>
        <dbReference type="ARBA" id="ARBA00004651"/>
    </source>
</evidence>
<dbReference type="GO" id="GO:0005886">
    <property type="term" value="C:plasma membrane"/>
    <property type="evidence" value="ECO:0007669"/>
    <property type="project" value="UniProtKB-SubCell"/>
</dbReference>
<keyword evidence="7 9" id="KW-0472">Membrane</keyword>
<reference evidence="10" key="1">
    <citation type="journal article" date="2015" name="Genome Announc.">
        <title>Draft Genome Sequence of Anaerolineae Strain TC1, a Novel Isolate from a Methanogenic Wastewater Treatment System.</title>
        <authorList>
            <person name="Matsuura N."/>
            <person name="Tourlousse D.M."/>
            <person name="Sun L."/>
            <person name="Toyonaga M."/>
            <person name="Kuroda K."/>
            <person name="Ohashi A."/>
            <person name="Cruz R."/>
            <person name="Yamaguchi T."/>
            <person name="Sekiguchi Y."/>
        </authorList>
    </citation>
    <scope>NUCLEOTIDE SEQUENCE [LARGE SCALE GENOMIC DNA]</scope>
    <source>
        <strain evidence="10">TC1</strain>
    </source>
</reference>
<dbReference type="RefSeq" id="WP_062278628.1">
    <property type="nucleotide sequence ID" value="NZ_DF968180.1"/>
</dbReference>
<keyword evidence="4 9" id="KW-0812">Transmembrane</keyword>
<organism evidence="10">
    <name type="scientific">Flexilinea flocculi</name>
    <dbReference type="NCBI Taxonomy" id="1678840"/>
    <lineage>
        <taxon>Bacteria</taxon>
        <taxon>Bacillati</taxon>
        <taxon>Chloroflexota</taxon>
        <taxon>Anaerolineae</taxon>
        <taxon>Anaerolineales</taxon>
        <taxon>Anaerolineaceae</taxon>
        <taxon>Flexilinea</taxon>
    </lineage>
</organism>
<feature type="transmembrane region" description="Helical" evidence="9">
    <location>
        <begin position="142"/>
        <end position="159"/>
    </location>
</feature>
<protein>
    <submittedName>
        <fullName evidence="10">Branched-chain amino acid ABC-type transport system, permease component</fullName>
    </submittedName>
</protein>
<comment type="subcellular location">
    <subcellularLocation>
        <location evidence="1">Cell membrane</location>
        <topology evidence="1">Multi-pass membrane protein</topology>
    </subcellularLocation>
</comment>
<dbReference type="PANTHER" id="PTHR11795:SF450">
    <property type="entry name" value="ABC TRANSPORTER PERMEASE PROTEIN"/>
    <property type="match status" value="1"/>
</dbReference>
<dbReference type="OrthoDB" id="9807115at2"/>
<dbReference type="GO" id="GO:0006865">
    <property type="term" value="P:amino acid transport"/>
    <property type="evidence" value="ECO:0007669"/>
    <property type="project" value="UniProtKB-KW"/>
</dbReference>
<dbReference type="Proteomes" id="UP000053370">
    <property type="component" value="Unassembled WGS sequence"/>
</dbReference>